<keyword evidence="2" id="KW-0378">Hydrolase</keyword>
<evidence type="ECO:0000313" key="5">
    <source>
        <dbReference type="EMBL" id="GAB49949.1"/>
    </source>
</evidence>
<dbReference type="Gene3D" id="3.40.710.10">
    <property type="entry name" value="DD-peptidase/beta-lactamase superfamily"/>
    <property type="match status" value="2"/>
</dbReference>
<evidence type="ECO:0000256" key="4">
    <source>
        <dbReference type="SAM" id="SignalP"/>
    </source>
</evidence>
<dbReference type="Proteomes" id="UP000004367">
    <property type="component" value="Unassembled WGS sequence"/>
</dbReference>
<evidence type="ECO:0000313" key="6">
    <source>
        <dbReference type="Proteomes" id="UP000004367"/>
    </source>
</evidence>
<sequence length="456" mass="47132">MRPHTPSSARRVAPLSLAVATLLTPALLAGPATAAPTTTTSATTTSGTTSATTTATTTAAVATTTVTRSAPRTKAATTPTTAAMRARLDAGAQSRYLAGGFSGIVLDEASGATLWSRNSARTRMPASTQKVLTAYTVLHSTSPQTQLVTRTFRSRANPGNVYLKGAGDPSLSSARLRTLAARTAAELKKDGRTSVTVYADASVFPAPVSATGWKRSYVPGEVQPVRGLTLAGHRGTNGSIAAANSFAGSLHKAGVNATVGGAGVTPQSAVQVGESWSAPVSSLVGRMLAVSDNTYAEYLLRIAAKESGLRPTWTNSLTHQRAMLSRGGVPLAGYVNKDGSGLSRANRMPVRTLATTVDRLWDDPSTRRVAFAWGAMPRSGQTGTLRSRFRAPAQRCAMGRVMAKTGTLGDAVALAGVAEGVDGRRRVFAFIENGSTRTASVRSAVDTLGTAVVGCR</sequence>
<organism evidence="5 6">
    <name type="scientific">Mobilicoccus pelagius NBRC 104925</name>
    <dbReference type="NCBI Taxonomy" id="1089455"/>
    <lineage>
        <taxon>Bacteria</taxon>
        <taxon>Bacillati</taxon>
        <taxon>Actinomycetota</taxon>
        <taxon>Actinomycetes</taxon>
        <taxon>Micrococcales</taxon>
        <taxon>Dermatophilaceae</taxon>
        <taxon>Mobilicoccus</taxon>
    </lineage>
</organism>
<dbReference type="AlphaFoldDB" id="H5UW41"/>
<name>H5UW41_9MICO</name>
<proteinExistence type="inferred from homology"/>
<feature type="chain" id="PRO_5003600309" evidence="4">
    <location>
        <begin position="35"/>
        <end position="456"/>
    </location>
</feature>
<keyword evidence="4" id="KW-0732">Signal</keyword>
<keyword evidence="6" id="KW-1185">Reference proteome</keyword>
<dbReference type="EMBL" id="BAFE01000094">
    <property type="protein sequence ID" value="GAB49949.1"/>
    <property type="molecule type" value="Genomic_DNA"/>
</dbReference>
<dbReference type="PANTHER" id="PTHR30023:SF0">
    <property type="entry name" value="PENICILLIN-SENSITIVE CARBOXYPEPTIDASE A"/>
    <property type="match status" value="1"/>
</dbReference>
<feature type="region of interest" description="Disordered" evidence="3">
    <location>
        <begin position="32"/>
        <end position="55"/>
    </location>
</feature>
<protein>
    <submittedName>
        <fullName evidence="5">Peptidase S13 family protein</fullName>
    </submittedName>
</protein>
<evidence type="ECO:0000256" key="1">
    <source>
        <dbReference type="ARBA" id="ARBA00006096"/>
    </source>
</evidence>
<dbReference type="GO" id="GO:0000270">
    <property type="term" value="P:peptidoglycan metabolic process"/>
    <property type="evidence" value="ECO:0007669"/>
    <property type="project" value="TreeGrafter"/>
</dbReference>
<dbReference type="RefSeq" id="WP_009760606.1">
    <property type="nucleotide sequence ID" value="NZ_BAFE01000094.1"/>
</dbReference>
<dbReference type="PANTHER" id="PTHR30023">
    <property type="entry name" value="D-ALANYL-D-ALANINE CARBOXYPEPTIDASE"/>
    <property type="match status" value="1"/>
</dbReference>
<accession>H5UW41</accession>
<dbReference type="SUPFAM" id="SSF56601">
    <property type="entry name" value="beta-lactamase/transpeptidase-like"/>
    <property type="match status" value="1"/>
</dbReference>
<dbReference type="STRING" id="1089455.MOPEL_135_01870"/>
<dbReference type="InterPro" id="IPR012338">
    <property type="entry name" value="Beta-lactam/transpept-like"/>
</dbReference>
<dbReference type="GO" id="GO:0006508">
    <property type="term" value="P:proteolysis"/>
    <property type="evidence" value="ECO:0007669"/>
    <property type="project" value="InterPro"/>
</dbReference>
<comment type="caution">
    <text evidence="5">The sequence shown here is derived from an EMBL/GenBank/DDBJ whole genome shotgun (WGS) entry which is preliminary data.</text>
</comment>
<evidence type="ECO:0000256" key="2">
    <source>
        <dbReference type="ARBA" id="ARBA00022801"/>
    </source>
</evidence>
<dbReference type="OrthoDB" id="9802627at2"/>
<dbReference type="InterPro" id="IPR000667">
    <property type="entry name" value="Peptidase_S13"/>
</dbReference>
<dbReference type="eggNOG" id="COG2027">
    <property type="taxonomic scope" value="Bacteria"/>
</dbReference>
<dbReference type="PRINTS" id="PR00922">
    <property type="entry name" value="DADACBPTASE3"/>
</dbReference>
<reference evidence="5 6" key="1">
    <citation type="submission" date="2012-02" db="EMBL/GenBank/DDBJ databases">
        <title>Whole genome shotgun sequence of Mobilicoccus pelagius NBRC 104925.</title>
        <authorList>
            <person name="Yoshida Y."/>
            <person name="Hosoyama A."/>
            <person name="Tsuchikane K."/>
            <person name="Katsumata H."/>
            <person name="Yamazaki S."/>
            <person name="Fujita N."/>
        </authorList>
    </citation>
    <scope>NUCLEOTIDE SEQUENCE [LARGE SCALE GENOMIC DNA]</scope>
    <source>
        <strain evidence="5 6">NBRC 104925</strain>
    </source>
</reference>
<evidence type="ECO:0000256" key="3">
    <source>
        <dbReference type="SAM" id="MobiDB-lite"/>
    </source>
</evidence>
<comment type="similarity">
    <text evidence="1">Belongs to the peptidase S13 family.</text>
</comment>
<dbReference type="GO" id="GO:0004185">
    <property type="term" value="F:serine-type carboxypeptidase activity"/>
    <property type="evidence" value="ECO:0007669"/>
    <property type="project" value="InterPro"/>
</dbReference>
<dbReference type="Pfam" id="PF02113">
    <property type="entry name" value="Peptidase_S13"/>
    <property type="match status" value="2"/>
</dbReference>
<feature type="signal peptide" evidence="4">
    <location>
        <begin position="1"/>
        <end position="34"/>
    </location>
</feature>
<gene>
    <name evidence="5" type="ORF">MOPEL_135_01870</name>
</gene>